<evidence type="ECO:0000313" key="9">
    <source>
        <dbReference type="EMBL" id="MCJ7858430.1"/>
    </source>
</evidence>
<organism evidence="9 10">
    <name type="scientific">Corynebacterium kalidii</name>
    <dbReference type="NCBI Taxonomy" id="2931982"/>
    <lineage>
        <taxon>Bacteria</taxon>
        <taxon>Bacillati</taxon>
        <taxon>Actinomycetota</taxon>
        <taxon>Actinomycetes</taxon>
        <taxon>Mycobacteriales</taxon>
        <taxon>Corynebacteriaceae</taxon>
        <taxon>Corynebacterium</taxon>
    </lineage>
</organism>
<proteinExistence type="predicted"/>
<evidence type="ECO:0000256" key="5">
    <source>
        <dbReference type="ARBA" id="ARBA00022989"/>
    </source>
</evidence>
<keyword evidence="10" id="KW-1185">Reference proteome</keyword>
<keyword evidence="5 7" id="KW-1133">Transmembrane helix</keyword>
<evidence type="ECO:0000256" key="4">
    <source>
        <dbReference type="ARBA" id="ARBA00022692"/>
    </source>
</evidence>
<evidence type="ECO:0000256" key="3">
    <source>
        <dbReference type="ARBA" id="ARBA00022475"/>
    </source>
</evidence>
<evidence type="ECO:0000256" key="7">
    <source>
        <dbReference type="SAM" id="Phobius"/>
    </source>
</evidence>
<comment type="caution">
    <text evidence="9">The sequence shown here is derived from an EMBL/GenBank/DDBJ whole genome shotgun (WGS) entry which is preliminary data.</text>
</comment>
<feature type="transmembrane region" description="Helical" evidence="7">
    <location>
        <begin position="45"/>
        <end position="67"/>
    </location>
</feature>
<keyword evidence="3" id="KW-1003">Cell membrane</keyword>
<feature type="transmembrane region" description="Helical" evidence="7">
    <location>
        <begin position="116"/>
        <end position="140"/>
    </location>
</feature>
<feature type="transmembrane region" description="Helical" evidence="7">
    <location>
        <begin position="73"/>
        <end position="96"/>
    </location>
</feature>
<keyword evidence="6 7" id="KW-0472">Membrane</keyword>
<sequence length="212" mass="22872">MSTREPTGADRTDRLDSAEAALETLPDTVNDTTDISAPRWLPERLLEYLGAVMIIVLSVFIAVTVVMRFSGHGVLGAVELSALAMVLITVLVVPAATAADDNFKVEIIDMLDRPRLVVAGKIIGAVVQLVVALFLTFSALELLVNDWTTKTTMAGELALHRYWLSAAVFIGFAVLLHATVFHLITTIRSARAVARHPGTRQAAPTTSPREEA</sequence>
<evidence type="ECO:0000259" key="8">
    <source>
        <dbReference type="Pfam" id="PF04290"/>
    </source>
</evidence>
<dbReference type="Pfam" id="PF04290">
    <property type="entry name" value="DctQ"/>
    <property type="match status" value="1"/>
</dbReference>
<comment type="subcellular location">
    <subcellularLocation>
        <location evidence="1">Cell membrane</location>
        <topology evidence="1">Multi-pass membrane protein</topology>
    </subcellularLocation>
</comment>
<feature type="domain" description="Tripartite ATP-independent periplasmic transporters DctQ component" evidence="8">
    <location>
        <begin position="59"/>
        <end position="188"/>
    </location>
</feature>
<name>A0A9X1WJ98_9CORY</name>
<evidence type="ECO:0000256" key="2">
    <source>
        <dbReference type="ARBA" id="ARBA00022448"/>
    </source>
</evidence>
<keyword evidence="2" id="KW-0813">Transport</keyword>
<dbReference type="GO" id="GO:0005886">
    <property type="term" value="C:plasma membrane"/>
    <property type="evidence" value="ECO:0007669"/>
    <property type="project" value="UniProtKB-SubCell"/>
</dbReference>
<dbReference type="RefSeq" id="WP_244804154.1">
    <property type="nucleotide sequence ID" value="NZ_JALIEA010000012.1"/>
</dbReference>
<reference evidence="9" key="1">
    <citation type="submission" date="2022-04" db="EMBL/GenBank/DDBJ databases">
        <title>Corynebacterium kalidii LD5P10.</title>
        <authorList>
            <person name="Sun J.Q."/>
        </authorList>
    </citation>
    <scope>NUCLEOTIDE SEQUENCE</scope>
    <source>
        <strain evidence="9">LD5P10</strain>
    </source>
</reference>
<dbReference type="AlphaFoldDB" id="A0A9X1WJ98"/>
<gene>
    <name evidence="9" type="ORF">MUN33_06835</name>
</gene>
<keyword evidence="4 7" id="KW-0812">Transmembrane</keyword>
<evidence type="ECO:0000313" key="10">
    <source>
        <dbReference type="Proteomes" id="UP001139207"/>
    </source>
</evidence>
<dbReference type="Proteomes" id="UP001139207">
    <property type="component" value="Unassembled WGS sequence"/>
</dbReference>
<evidence type="ECO:0000256" key="6">
    <source>
        <dbReference type="ARBA" id="ARBA00023136"/>
    </source>
</evidence>
<feature type="transmembrane region" description="Helical" evidence="7">
    <location>
        <begin position="160"/>
        <end position="185"/>
    </location>
</feature>
<protein>
    <submittedName>
        <fullName evidence="9">TRAP transporter small permease subunit</fullName>
    </submittedName>
</protein>
<dbReference type="InterPro" id="IPR055348">
    <property type="entry name" value="DctQ"/>
</dbReference>
<dbReference type="EMBL" id="JALIEA010000012">
    <property type="protein sequence ID" value="MCJ7858430.1"/>
    <property type="molecule type" value="Genomic_DNA"/>
</dbReference>
<evidence type="ECO:0000256" key="1">
    <source>
        <dbReference type="ARBA" id="ARBA00004651"/>
    </source>
</evidence>
<accession>A0A9X1WJ98</accession>